<dbReference type="EMBL" id="CM000765">
    <property type="protein sequence ID" value="OQU81132.1"/>
    <property type="molecule type" value="Genomic_DNA"/>
</dbReference>
<dbReference type="Gene3D" id="3.80.10.10">
    <property type="entry name" value="Ribonuclease Inhibitor"/>
    <property type="match status" value="2"/>
</dbReference>
<name>A0A1Z5RBL8_SORBI</name>
<sequence>MQLLDTPSTSDLLEAATTCSSWNLLEELVGLQSLEISSSDDLAELPLSMRKLTSLQQLKIWNSVSLQALPGWIGELSSLGRFDIRGCTRLSSLPLFSRTCVACISLSREKESYNTFKAGNPWITPELQRTTPKHKQKLHITKQRACTRGETSVSQGEDIPQRPVTGCHPKERLLKDALKKSHRLSRRSVEGPRISLFPEGLEQPMSMVQLNSLRHLIIGNCDALQLPEWMGDLGSLQSLDIWASQLLQTLKLSFFDALLVLPKWLGELSALRQLKIETCPSLTSLPSSMKCLTSLQELEIIRCPNLNFGIITLIPKVSNAIKIQQYRPICVLNVSFKISLKWVQIGLIW</sequence>
<dbReference type="AlphaFoldDB" id="A0A1Z5RBL8"/>
<reference evidence="2 3" key="1">
    <citation type="journal article" date="2009" name="Nature">
        <title>The Sorghum bicolor genome and the diversification of grasses.</title>
        <authorList>
            <person name="Paterson A.H."/>
            <person name="Bowers J.E."/>
            <person name="Bruggmann R."/>
            <person name="Dubchak I."/>
            <person name="Grimwood J."/>
            <person name="Gundlach H."/>
            <person name="Haberer G."/>
            <person name="Hellsten U."/>
            <person name="Mitros T."/>
            <person name="Poliakov A."/>
            <person name="Schmutz J."/>
            <person name="Spannagl M."/>
            <person name="Tang H."/>
            <person name="Wang X."/>
            <person name="Wicker T."/>
            <person name="Bharti A.K."/>
            <person name="Chapman J."/>
            <person name="Feltus F.A."/>
            <person name="Gowik U."/>
            <person name="Grigoriev I.V."/>
            <person name="Lyons E."/>
            <person name="Maher C.A."/>
            <person name="Martis M."/>
            <person name="Narechania A."/>
            <person name="Otillar R.P."/>
            <person name="Penning B.W."/>
            <person name="Salamov A.A."/>
            <person name="Wang Y."/>
            <person name="Zhang L."/>
            <person name="Carpita N.C."/>
            <person name="Freeling M."/>
            <person name="Gingle A.R."/>
            <person name="Hash C.T."/>
            <person name="Keller B."/>
            <person name="Klein P."/>
            <person name="Kresovich S."/>
            <person name="McCann M.C."/>
            <person name="Ming R."/>
            <person name="Peterson D.G."/>
            <person name="Mehboob-ur-Rahman"/>
            <person name="Ware D."/>
            <person name="Westhoff P."/>
            <person name="Mayer K.F."/>
            <person name="Messing J."/>
            <person name="Rokhsar D.S."/>
        </authorList>
    </citation>
    <scope>NUCLEOTIDE SEQUENCE [LARGE SCALE GENOMIC DNA]</scope>
    <source>
        <strain evidence="3">cv. BTx623</strain>
    </source>
</reference>
<feature type="region of interest" description="Disordered" evidence="1">
    <location>
        <begin position="146"/>
        <end position="166"/>
    </location>
</feature>
<dbReference type="eggNOG" id="KOG1075">
    <property type="taxonomic scope" value="Eukaryota"/>
</dbReference>
<dbReference type="PANTHER" id="PTHR36766:SF55">
    <property type="entry name" value="OS11G0492900 PROTEIN"/>
    <property type="match status" value="1"/>
</dbReference>
<proteinExistence type="predicted"/>
<dbReference type="Gramene" id="OQU81132">
    <property type="protein sequence ID" value="OQU81132"/>
    <property type="gene ID" value="SORBI_3006G014632"/>
</dbReference>
<dbReference type="PANTHER" id="PTHR36766">
    <property type="entry name" value="PLANT BROAD-SPECTRUM MILDEW RESISTANCE PROTEIN RPW8"/>
    <property type="match status" value="1"/>
</dbReference>
<organism evidence="2 3">
    <name type="scientific">Sorghum bicolor</name>
    <name type="common">Sorghum</name>
    <name type="synonym">Sorghum vulgare</name>
    <dbReference type="NCBI Taxonomy" id="4558"/>
    <lineage>
        <taxon>Eukaryota</taxon>
        <taxon>Viridiplantae</taxon>
        <taxon>Streptophyta</taxon>
        <taxon>Embryophyta</taxon>
        <taxon>Tracheophyta</taxon>
        <taxon>Spermatophyta</taxon>
        <taxon>Magnoliopsida</taxon>
        <taxon>Liliopsida</taxon>
        <taxon>Poales</taxon>
        <taxon>Poaceae</taxon>
        <taxon>PACMAD clade</taxon>
        <taxon>Panicoideae</taxon>
        <taxon>Andropogonodae</taxon>
        <taxon>Andropogoneae</taxon>
        <taxon>Sorghinae</taxon>
        <taxon>Sorghum</taxon>
    </lineage>
</organism>
<dbReference type="InterPro" id="IPR032675">
    <property type="entry name" value="LRR_dom_sf"/>
</dbReference>
<dbReference type="OMA" id="TIFHIKE"/>
<accession>A0A1Z5RBL8</accession>
<keyword evidence="3" id="KW-1185">Reference proteome</keyword>
<dbReference type="Proteomes" id="UP000000768">
    <property type="component" value="Chromosome 6"/>
</dbReference>
<reference evidence="3" key="2">
    <citation type="journal article" date="2018" name="Plant J.">
        <title>The Sorghum bicolor reference genome: improved assembly, gene annotations, a transcriptome atlas, and signatures of genome organization.</title>
        <authorList>
            <person name="McCormick R.F."/>
            <person name="Truong S.K."/>
            <person name="Sreedasyam A."/>
            <person name="Jenkins J."/>
            <person name="Shu S."/>
            <person name="Sims D."/>
            <person name="Kennedy M."/>
            <person name="Amirebrahimi M."/>
            <person name="Weers B.D."/>
            <person name="McKinley B."/>
            <person name="Mattison A."/>
            <person name="Morishige D.T."/>
            <person name="Grimwood J."/>
            <person name="Schmutz J."/>
            <person name="Mullet J.E."/>
        </authorList>
    </citation>
    <scope>NUCLEOTIDE SEQUENCE [LARGE SCALE GENOMIC DNA]</scope>
    <source>
        <strain evidence="3">cv. BTx623</strain>
    </source>
</reference>
<dbReference type="SUPFAM" id="SSF52058">
    <property type="entry name" value="L domain-like"/>
    <property type="match status" value="1"/>
</dbReference>
<gene>
    <name evidence="2" type="ORF">SORBI_3006G014632</name>
</gene>
<evidence type="ECO:0000313" key="2">
    <source>
        <dbReference type="EMBL" id="OQU81132.1"/>
    </source>
</evidence>
<evidence type="ECO:0000256" key="1">
    <source>
        <dbReference type="SAM" id="MobiDB-lite"/>
    </source>
</evidence>
<protein>
    <submittedName>
        <fullName evidence="2">Uncharacterized protein</fullName>
    </submittedName>
</protein>
<dbReference type="InParanoid" id="A0A1Z5RBL8"/>
<evidence type="ECO:0000313" key="3">
    <source>
        <dbReference type="Proteomes" id="UP000000768"/>
    </source>
</evidence>